<dbReference type="EMBL" id="VDEP01000242">
    <property type="protein sequence ID" value="KAA1120683.1"/>
    <property type="molecule type" value="Genomic_DNA"/>
</dbReference>
<dbReference type="Proteomes" id="UP000324748">
    <property type="component" value="Unassembled WGS sequence"/>
</dbReference>
<dbReference type="Proteomes" id="UP000325313">
    <property type="component" value="Unassembled WGS sequence"/>
</dbReference>
<reference evidence="4 5" key="1">
    <citation type="submission" date="2019-05" db="EMBL/GenBank/DDBJ databases">
        <title>Emergence of the Ug99 lineage of the wheat stem rust pathogen through somatic hybridization.</title>
        <authorList>
            <person name="Li F."/>
            <person name="Upadhyaya N.M."/>
            <person name="Sperschneider J."/>
            <person name="Matny O."/>
            <person name="Nguyen-Phuc H."/>
            <person name="Mago R."/>
            <person name="Raley C."/>
            <person name="Miller M.E."/>
            <person name="Silverstein K.A.T."/>
            <person name="Henningsen E."/>
            <person name="Hirsch C.D."/>
            <person name="Visser B."/>
            <person name="Pretorius Z.A."/>
            <person name="Steffenson B.J."/>
            <person name="Schwessinger B."/>
            <person name="Dodds P.N."/>
            <person name="Figueroa M."/>
        </authorList>
    </citation>
    <scope>NUCLEOTIDE SEQUENCE [LARGE SCALE GENOMIC DNA]</scope>
    <source>
        <strain evidence="2">21-0</strain>
        <strain evidence="3 5">Ug99</strain>
    </source>
</reference>
<accession>A0A5B0PHT1</accession>
<evidence type="ECO:0000313" key="5">
    <source>
        <dbReference type="Proteomes" id="UP000325313"/>
    </source>
</evidence>
<proteinExistence type="predicted"/>
<gene>
    <name evidence="2" type="ORF">PGT21_030310</name>
    <name evidence="3" type="ORF">PGTUg99_022693</name>
</gene>
<evidence type="ECO:0000313" key="2">
    <source>
        <dbReference type="EMBL" id="KAA1100144.1"/>
    </source>
</evidence>
<feature type="chain" id="PRO_5036137790" description="Secreted protein" evidence="1">
    <location>
        <begin position="18"/>
        <end position="64"/>
    </location>
</feature>
<comment type="caution">
    <text evidence="2">The sequence shown here is derived from an EMBL/GenBank/DDBJ whole genome shotgun (WGS) entry which is preliminary data.</text>
</comment>
<sequence>MRYILVLTIMFLSTAWAKRSQADCPPDSTFGNCPKGQETDCPCCIDNHTNLPRVEFYCNGPPPL</sequence>
<name>A0A5B0PHT1_PUCGR</name>
<evidence type="ECO:0000313" key="3">
    <source>
        <dbReference type="EMBL" id="KAA1120683.1"/>
    </source>
</evidence>
<keyword evidence="4" id="KW-1185">Reference proteome</keyword>
<dbReference type="EMBL" id="VSWC01000054">
    <property type="protein sequence ID" value="KAA1100144.1"/>
    <property type="molecule type" value="Genomic_DNA"/>
</dbReference>
<feature type="signal peptide" evidence="1">
    <location>
        <begin position="1"/>
        <end position="17"/>
    </location>
</feature>
<protein>
    <recommendedName>
        <fullName evidence="6">Secreted protein</fullName>
    </recommendedName>
</protein>
<evidence type="ECO:0008006" key="6">
    <source>
        <dbReference type="Google" id="ProtNLM"/>
    </source>
</evidence>
<dbReference type="AlphaFoldDB" id="A0A5B0PHT1"/>
<keyword evidence="1" id="KW-0732">Signal</keyword>
<organism evidence="2 4">
    <name type="scientific">Puccinia graminis f. sp. tritici</name>
    <dbReference type="NCBI Taxonomy" id="56615"/>
    <lineage>
        <taxon>Eukaryota</taxon>
        <taxon>Fungi</taxon>
        <taxon>Dikarya</taxon>
        <taxon>Basidiomycota</taxon>
        <taxon>Pucciniomycotina</taxon>
        <taxon>Pucciniomycetes</taxon>
        <taxon>Pucciniales</taxon>
        <taxon>Pucciniaceae</taxon>
        <taxon>Puccinia</taxon>
    </lineage>
</organism>
<evidence type="ECO:0000256" key="1">
    <source>
        <dbReference type="SAM" id="SignalP"/>
    </source>
</evidence>
<evidence type="ECO:0000313" key="4">
    <source>
        <dbReference type="Proteomes" id="UP000324748"/>
    </source>
</evidence>